<dbReference type="Gene3D" id="3.40.50.300">
    <property type="entry name" value="P-loop containing nucleotide triphosphate hydrolases"/>
    <property type="match status" value="1"/>
</dbReference>
<feature type="domain" description="Cupin-like" evidence="3">
    <location>
        <begin position="344"/>
        <end position="511"/>
    </location>
</feature>
<dbReference type="PRINTS" id="PR00449">
    <property type="entry name" value="RASTRNSFRMNG"/>
</dbReference>
<dbReference type="GO" id="GO:0005525">
    <property type="term" value="F:GTP binding"/>
    <property type="evidence" value="ECO:0007669"/>
    <property type="project" value="InterPro"/>
</dbReference>
<dbReference type="SMART" id="SM00173">
    <property type="entry name" value="RAS"/>
    <property type="match status" value="1"/>
</dbReference>
<accession>A0A553PC14</accession>
<gene>
    <name evidence="4" type="ORF">TCAL_00644</name>
</gene>
<dbReference type="PROSITE" id="PS51421">
    <property type="entry name" value="RAS"/>
    <property type="match status" value="1"/>
</dbReference>
<dbReference type="SMART" id="SM00174">
    <property type="entry name" value="RHO"/>
    <property type="match status" value="1"/>
</dbReference>
<dbReference type="PROSITE" id="PS51419">
    <property type="entry name" value="RAB"/>
    <property type="match status" value="1"/>
</dbReference>
<dbReference type="InterPro" id="IPR005225">
    <property type="entry name" value="Small_GTP-bd"/>
</dbReference>
<organism evidence="4 5">
    <name type="scientific">Tigriopus californicus</name>
    <name type="common">Marine copepod</name>
    <dbReference type="NCBI Taxonomy" id="6832"/>
    <lineage>
        <taxon>Eukaryota</taxon>
        <taxon>Metazoa</taxon>
        <taxon>Ecdysozoa</taxon>
        <taxon>Arthropoda</taxon>
        <taxon>Crustacea</taxon>
        <taxon>Multicrustacea</taxon>
        <taxon>Hexanauplia</taxon>
        <taxon>Copepoda</taxon>
        <taxon>Harpacticoida</taxon>
        <taxon>Harpacticidae</taxon>
        <taxon>Tigriopus</taxon>
    </lineage>
</organism>
<dbReference type="Gene3D" id="2.60.120.650">
    <property type="entry name" value="Cupin"/>
    <property type="match status" value="1"/>
</dbReference>
<keyword evidence="5" id="KW-1185">Reference proteome</keyword>
<reference evidence="4 5" key="1">
    <citation type="journal article" date="2018" name="Nat. Ecol. Evol.">
        <title>Genomic signatures of mitonuclear coevolution across populations of Tigriopus californicus.</title>
        <authorList>
            <person name="Barreto F.S."/>
            <person name="Watson E.T."/>
            <person name="Lima T.G."/>
            <person name="Willett C.S."/>
            <person name="Edmands S."/>
            <person name="Li W."/>
            <person name="Burton R.S."/>
        </authorList>
    </citation>
    <scope>NUCLEOTIDE SEQUENCE [LARGE SCALE GENOMIC DNA]</scope>
    <source>
        <strain evidence="4 5">San Diego</strain>
    </source>
</reference>
<dbReference type="SMART" id="SM00175">
    <property type="entry name" value="RAB"/>
    <property type="match status" value="1"/>
</dbReference>
<dbReference type="FunFam" id="3.40.50.300:FF:001447">
    <property type="entry name" value="Ras-related protein Rab-1B"/>
    <property type="match status" value="1"/>
</dbReference>
<dbReference type="InterPro" id="IPR001806">
    <property type="entry name" value="Small_GTPase"/>
</dbReference>
<dbReference type="STRING" id="6832.A0A553PC14"/>
<dbReference type="Proteomes" id="UP000318571">
    <property type="component" value="Chromosome 2"/>
</dbReference>
<dbReference type="Pfam" id="PF13621">
    <property type="entry name" value="Cupin_8"/>
    <property type="match status" value="1"/>
</dbReference>
<comment type="similarity">
    <text evidence="1">Belongs to the small GTPase superfamily. Rab family.</text>
</comment>
<dbReference type="SUPFAM" id="SSF51197">
    <property type="entry name" value="Clavaminate synthase-like"/>
    <property type="match status" value="1"/>
</dbReference>
<evidence type="ECO:0000259" key="3">
    <source>
        <dbReference type="Pfam" id="PF13621"/>
    </source>
</evidence>
<comment type="caution">
    <text evidence="4">The sequence shown here is derived from an EMBL/GenBank/DDBJ whole genome shotgun (WGS) entry which is preliminary data.</text>
</comment>
<dbReference type="InterPro" id="IPR041667">
    <property type="entry name" value="Cupin_8"/>
</dbReference>
<evidence type="ECO:0000256" key="1">
    <source>
        <dbReference type="ARBA" id="ARBA00006270"/>
    </source>
</evidence>
<evidence type="ECO:0000313" key="4">
    <source>
        <dbReference type="EMBL" id="TRY75199.1"/>
    </source>
</evidence>
<dbReference type="SUPFAM" id="SSF52540">
    <property type="entry name" value="P-loop containing nucleoside triphosphate hydrolases"/>
    <property type="match status" value="1"/>
</dbReference>
<sequence length="550" mass="62711">MSDSEDEAVERQFKIVLVGDPAVGKTALANKYAQESFSKKYTPTVGVEFYLKRIMLPGSKPAALKIWDVGGAAMEGTMIDKYIFGAHAVLLVYDVSNFNSFENLDGWLKQCKRCIGSSEDRPLPCSFALIANKIDLEHKRSVKSERHHRFAQENALLTYAVSSKSGEGVNLCFQKIVAELMGIKLSRADQEQQHQVVKAEVMIPRQDRIIANSNGTVKTAFSSAEMSVKNGGPDTFTPKETKETNLAMNEEAMSFVLIRLQISVKSAILLGMLIGSVMLRWELWDSALKHGEIAIRGYEYDSDRDCVRVYKRNGQFDYCRPLVNCRMCENVTHIHEVPNDDMDPELFEKEYAFTGQPLIVRNVTQDWKAMSAFDFTFFRDIYDRLNSPVLYNTEPDCQFFSWDFSEFSSMDEVFSMPRGRYQMKGTYTPWYIGWADCDPQARAILRDYYETPWFIAKESESGRRDWFFMGTPGFGAPFHIDNVVHASWQAQIRGRKLWQLQPPPECSRICPGPMETVLEAGDVIVVNTNWWFHATSVLDGLSITITNEYT</sequence>
<proteinExistence type="inferred from homology"/>
<evidence type="ECO:0000256" key="2">
    <source>
        <dbReference type="ARBA" id="ARBA00022741"/>
    </source>
</evidence>
<evidence type="ECO:0000313" key="5">
    <source>
        <dbReference type="Proteomes" id="UP000318571"/>
    </source>
</evidence>
<dbReference type="NCBIfam" id="TIGR00231">
    <property type="entry name" value="small_GTP"/>
    <property type="match status" value="1"/>
</dbReference>
<dbReference type="SMART" id="SM00176">
    <property type="entry name" value="RAN"/>
    <property type="match status" value="1"/>
</dbReference>
<protein>
    <recommendedName>
        <fullName evidence="3">Cupin-like domain-containing protein</fullName>
    </recommendedName>
</protein>
<dbReference type="AlphaFoldDB" id="A0A553PC14"/>
<dbReference type="EMBL" id="VCGU01000005">
    <property type="protein sequence ID" value="TRY75199.1"/>
    <property type="molecule type" value="Genomic_DNA"/>
</dbReference>
<dbReference type="InterPro" id="IPR027417">
    <property type="entry name" value="P-loop_NTPase"/>
</dbReference>
<name>A0A553PC14_TIGCA</name>
<dbReference type="Pfam" id="PF00071">
    <property type="entry name" value="Ras"/>
    <property type="match status" value="1"/>
</dbReference>
<keyword evidence="2" id="KW-0547">Nucleotide-binding</keyword>
<dbReference type="GO" id="GO:0003924">
    <property type="term" value="F:GTPase activity"/>
    <property type="evidence" value="ECO:0007669"/>
    <property type="project" value="InterPro"/>
</dbReference>
<dbReference type="PANTHER" id="PTHR47978">
    <property type="match status" value="1"/>
</dbReference>